<dbReference type="PANTHER" id="PTHR22957:SF337">
    <property type="entry name" value="TBC1 DOMAIN FAMILY MEMBER 5"/>
    <property type="match status" value="1"/>
</dbReference>
<dbReference type="PANTHER" id="PTHR22957">
    <property type="entry name" value="TBC1 DOMAIN FAMILY MEMBER GTPASE-ACTIVATING PROTEIN"/>
    <property type="match status" value="1"/>
</dbReference>
<gene>
    <name evidence="3" type="ORF">M0812_22165</name>
</gene>
<dbReference type="AlphaFoldDB" id="A0AAV7YTR3"/>
<dbReference type="SUPFAM" id="SSF47923">
    <property type="entry name" value="Ypt/Rab-GAP domain of gyp1p"/>
    <property type="match status" value="1"/>
</dbReference>
<protein>
    <submittedName>
        <fullName evidence="3">Tbc1 domain family member</fullName>
    </submittedName>
</protein>
<accession>A0AAV7YTR3</accession>
<dbReference type="InterPro" id="IPR000195">
    <property type="entry name" value="Rab-GAP-TBC_dom"/>
</dbReference>
<evidence type="ECO:0000313" key="3">
    <source>
        <dbReference type="EMBL" id="KAJ3433212.1"/>
    </source>
</evidence>
<dbReference type="Pfam" id="PF00566">
    <property type="entry name" value="RabGAP-TBC"/>
    <property type="match status" value="1"/>
</dbReference>
<dbReference type="GO" id="GO:0005096">
    <property type="term" value="F:GTPase activator activity"/>
    <property type="evidence" value="ECO:0007669"/>
    <property type="project" value="UniProtKB-KW"/>
</dbReference>
<keyword evidence="1" id="KW-0343">GTPase activation</keyword>
<dbReference type="Gene3D" id="1.10.8.270">
    <property type="entry name" value="putative rabgap domain of human tbc1 domain family member 14 like domains"/>
    <property type="match status" value="1"/>
</dbReference>
<dbReference type="InterPro" id="IPR035969">
    <property type="entry name" value="Rab-GAP_TBC_sf"/>
</dbReference>
<reference evidence="3" key="1">
    <citation type="submission" date="2022-08" db="EMBL/GenBank/DDBJ databases">
        <title>Novel sulphate-reducing endosymbionts in the free-living metamonad Anaeramoeba.</title>
        <authorList>
            <person name="Jerlstrom-Hultqvist J."/>
            <person name="Cepicka I."/>
            <person name="Gallot-Lavallee L."/>
            <person name="Salas-Leiva D."/>
            <person name="Curtis B.A."/>
            <person name="Zahonova K."/>
            <person name="Pipaliya S."/>
            <person name="Dacks J."/>
            <person name="Roger A.J."/>
        </authorList>
    </citation>
    <scope>NUCLEOTIDE SEQUENCE</scope>
    <source>
        <strain evidence="3">Busselton2</strain>
    </source>
</reference>
<sequence length="228" mass="27040">MSLEKASKEYESIFQTDFDHVQLRSKINSHKYKPKHIRSIVWRVLLGVLGDDPNPQEFVKKATETRERYAKLKEKILVDPQQQDLEKKENQELEQEEIVDNPLALDEDSEWNQYFRNQELSQMIALDVERTMPGNEFFAQQKIQEMMIEVLVLYANLNTKIIYKQGMHELLATIIYLMNKEYLALERFAYFRGEPSSLNLERKPRINCFVPEQKTNSIVLQSRIQKVL</sequence>
<evidence type="ECO:0000256" key="1">
    <source>
        <dbReference type="ARBA" id="ARBA00022468"/>
    </source>
</evidence>
<dbReference type="EMBL" id="JANTQA010000047">
    <property type="protein sequence ID" value="KAJ3433212.1"/>
    <property type="molecule type" value="Genomic_DNA"/>
</dbReference>
<organism evidence="3 4">
    <name type="scientific">Anaeramoeba flamelloides</name>
    <dbReference type="NCBI Taxonomy" id="1746091"/>
    <lineage>
        <taxon>Eukaryota</taxon>
        <taxon>Metamonada</taxon>
        <taxon>Anaeramoebidae</taxon>
        <taxon>Anaeramoeba</taxon>
    </lineage>
</organism>
<name>A0AAV7YTR3_9EUKA</name>
<evidence type="ECO:0000259" key="2">
    <source>
        <dbReference type="PROSITE" id="PS50086"/>
    </source>
</evidence>
<feature type="domain" description="Rab-GAP TBC" evidence="2">
    <location>
        <begin position="32"/>
        <end position="228"/>
    </location>
</feature>
<comment type="caution">
    <text evidence="3">The sequence shown here is derived from an EMBL/GenBank/DDBJ whole genome shotgun (WGS) entry which is preliminary data.</text>
</comment>
<proteinExistence type="predicted"/>
<dbReference type="Proteomes" id="UP001146793">
    <property type="component" value="Unassembled WGS sequence"/>
</dbReference>
<dbReference type="PROSITE" id="PS50086">
    <property type="entry name" value="TBC_RABGAP"/>
    <property type="match status" value="1"/>
</dbReference>
<evidence type="ECO:0000313" key="4">
    <source>
        <dbReference type="Proteomes" id="UP001146793"/>
    </source>
</evidence>